<evidence type="ECO:0000256" key="7">
    <source>
        <dbReference type="ARBA" id="ARBA00022824"/>
    </source>
</evidence>
<keyword evidence="6" id="KW-0418">Kinase</keyword>
<keyword evidence="4" id="KW-0808">Transferase</keyword>
<name>A0A8S4R601_9NEOP</name>
<reference evidence="11" key="1">
    <citation type="submission" date="2022-03" db="EMBL/GenBank/DDBJ databases">
        <authorList>
            <person name="Lindestad O."/>
        </authorList>
    </citation>
    <scope>NUCLEOTIDE SEQUENCE</scope>
</reference>
<feature type="transmembrane region" description="Helical" evidence="10">
    <location>
        <begin position="49"/>
        <end position="70"/>
    </location>
</feature>
<keyword evidence="7" id="KW-0256">Endoplasmic reticulum</keyword>
<feature type="transmembrane region" description="Helical" evidence="10">
    <location>
        <begin position="26"/>
        <end position="43"/>
    </location>
</feature>
<evidence type="ECO:0000313" key="12">
    <source>
        <dbReference type="Proteomes" id="UP000838756"/>
    </source>
</evidence>
<comment type="similarity">
    <text evidence="2">Belongs to the polyprenol kinase family.</text>
</comment>
<feature type="transmembrane region" description="Helical" evidence="10">
    <location>
        <begin position="204"/>
        <end position="234"/>
    </location>
</feature>
<dbReference type="EMBL" id="CAKXAJ010024807">
    <property type="protein sequence ID" value="CAH2230443.1"/>
    <property type="molecule type" value="Genomic_DNA"/>
</dbReference>
<dbReference type="Proteomes" id="UP000838756">
    <property type="component" value="Unassembled WGS sequence"/>
</dbReference>
<comment type="subcellular location">
    <subcellularLocation>
        <location evidence="1">Endoplasmic reticulum membrane</location>
        <topology evidence="1">Multi-pass membrane protein</topology>
    </subcellularLocation>
</comment>
<evidence type="ECO:0000256" key="6">
    <source>
        <dbReference type="ARBA" id="ARBA00022777"/>
    </source>
</evidence>
<dbReference type="PANTHER" id="PTHR13205">
    <property type="entry name" value="TRANSMEMBRANE PROTEIN 15-RELATED"/>
    <property type="match status" value="1"/>
</dbReference>
<feature type="transmembrane region" description="Helical" evidence="10">
    <location>
        <begin position="171"/>
        <end position="192"/>
    </location>
</feature>
<dbReference type="GO" id="GO:0043048">
    <property type="term" value="P:dolichyl monophosphate biosynthetic process"/>
    <property type="evidence" value="ECO:0007669"/>
    <property type="project" value="TreeGrafter"/>
</dbReference>
<evidence type="ECO:0000256" key="5">
    <source>
        <dbReference type="ARBA" id="ARBA00022692"/>
    </source>
</evidence>
<keyword evidence="9 10" id="KW-0472">Membrane</keyword>
<sequence length="469" mass="52112">MKTLERHISFNLQEANVKIRPANSNGLWCHILLPVILIIYSWLDNVSTLYKIISCISVGLLLNSILFILFLSAASMVLKEPLYSGCIASGFLSSILLYVFLQRDLWFSLTVSILSMWLYIYLLRVFLVKFDKTFTIGEAMISAQAVVLFCAMSVIKFFFEMHTDDEEMEFIGVIVYTILSTVGLIVTALYVLTDSQRTLQTLTYIVVTAAVFVLLMLHNILGADCVATILNYVFVERDRYRLLTLWLSMVLLAVCALLVRTKLAVKASTVTRKTFHVLASLVFLSGVIYDVNLMTLAAGIGLGVIVFVEALRKSGIEPISSALESVFLVYCDEKDSGVLAMTPLYLYLGLAFPLLVVPSREGRELELLSGVLSIGVGDTAASWFGSKFGFNKWSDSNRTMEGTIFNILSQIGTVYALQLFELLDSEEALLRTVFAATVSGLVEAKTNQVDNLVLPLVTMISIQSTWIML</sequence>
<proteinExistence type="inferred from homology"/>
<feature type="transmembrane region" description="Helical" evidence="10">
    <location>
        <begin position="280"/>
        <end position="308"/>
    </location>
</feature>
<dbReference type="GO" id="GO:0004168">
    <property type="term" value="F:dolichol kinase activity"/>
    <property type="evidence" value="ECO:0007669"/>
    <property type="project" value="UniProtKB-EC"/>
</dbReference>
<dbReference type="PANTHER" id="PTHR13205:SF15">
    <property type="entry name" value="DOLICHOL KINASE"/>
    <property type="match status" value="1"/>
</dbReference>
<keyword evidence="8 10" id="KW-1133">Transmembrane helix</keyword>
<organism evidence="11 12">
    <name type="scientific">Pararge aegeria aegeria</name>
    <dbReference type="NCBI Taxonomy" id="348720"/>
    <lineage>
        <taxon>Eukaryota</taxon>
        <taxon>Metazoa</taxon>
        <taxon>Ecdysozoa</taxon>
        <taxon>Arthropoda</taxon>
        <taxon>Hexapoda</taxon>
        <taxon>Insecta</taxon>
        <taxon>Pterygota</taxon>
        <taxon>Neoptera</taxon>
        <taxon>Endopterygota</taxon>
        <taxon>Lepidoptera</taxon>
        <taxon>Glossata</taxon>
        <taxon>Ditrysia</taxon>
        <taxon>Papilionoidea</taxon>
        <taxon>Nymphalidae</taxon>
        <taxon>Satyrinae</taxon>
        <taxon>Satyrini</taxon>
        <taxon>Parargina</taxon>
        <taxon>Pararge</taxon>
    </lineage>
</organism>
<dbReference type="AlphaFoldDB" id="A0A8S4R601"/>
<feature type="transmembrane region" description="Helical" evidence="10">
    <location>
        <begin position="82"/>
        <end position="100"/>
    </location>
</feature>
<evidence type="ECO:0000313" key="11">
    <source>
        <dbReference type="EMBL" id="CAH2230443.1"/>
    </source>
</evidence>
<evidence type="ECO:0000256" key="2">
    <source>
        <dbReference type="ARBA" id="ARBA00010794"/>
    </source>
</evidence>
<dbReference type="InterPro" id="IPR032974">
    <property type="entry name" value="Polypren_kinase"/>
</dbReference>
<accession>A0A8S4R601</accession>
<gene>
    <name evidence="11" type="primary">jg1946</name>
    <name evidence="11" type="ORF">PAEG_LOCUS9658</name>
</gene>
<dbReference type="OrthoDB" id="377083at2759"/>
<evidence type="ECO:0000256" key="8">
    <source>
        <dbReference type="ARBA" id="ARBA00022989"/>
    </source>
</evidence>
<feature type="transmembrane region" description="Helical" evidence="10">
    <location>
        <begin position="337"/>
        <end position="357"/>
    </location>
</feature>
<evidence type="ECO:0000256" key="3">
    <source>
        <dbReference type="ARBA" id="ARBA00012132"/>
    </source>
</evidence>
<evidence type="ECO:0000256" key="1">
    <source>
        <dbReference type="ARBA" id="ARBA00004477"/>
    </source>
</evidence>
<feature type="transmembrane region" description="Helical" evidence="10">
    <location>
        <begin position="106"/>
        <end position="127"/>
    </location>
</feature>
<dbReference type="GO" id="GO:0005789">
    <property type="term" value="C:endoplasmic reticulum membrane"/>
    <property type="evidence" value="ECO:0007669"/>
    <property type="project" value="UniProtKB-SubCell"/>
</dbReference>
<keyword evidence="12" id="KW-1185">Reference proteome</keyword>
<keyword evidence="5 10" id="KW-0812">Transmembrane</keyword>
<comment type="caution">
    <text evidence="11">The sequence shown here is derived from an EMBL/GenBank/DDBJ whole genome shotgun (WGS) entry which is preliminary data.</text>
</comment>
<evidence type="ECO:0000256" key="4">
    <source>
        <dbReference type="ARBA" id="ARBA00022679"/>
    </source>
</evidence>
<feature type="transmembrane region" description="Helical" evidence="10">
    <location>
        <begin position="139"/>
        <end position="159"/>
    </location>
</feature>
<evidence type="ECO:0000256" key="10">
    <source>
        <dbReference type="SAM" id="Phobius"/>
    </source>
</evidence>
<protein>
    <recommendedName>
        <fullName evidence="3">dolichol kinase</fullName>
        <ecNumber evidence="3">2.7.1.108</ecNumber>
    </recommendedName>
</protein>
<feature type="transmembrane region" description="Helical" evidence="10">
    <location>
        <begin position="240"/>
        <end position="259"/>
    </location>
</feature>
<dbReference type="EC" id="2.7.1.108" evidence="3"/>
<evidence type="ECO:0000256" key="9">
    <source>
        <dbReference type="ARBA" id="ARBA00023136"/>
    </source>
</evidence>